<accession>A0A6L6GH71</accession>
<dbReference type="AlphaFoldDB" id="A0A6L6GH71"/>
<dbReference type="PANTHER" id="PTHR35563:SF2">
    <property type="entry name" value="BARREL METAL-DEPENDENT HYDROLASE, PUTATIVE (AFU_ORTHOLOGUE AFUA_1G16240)-RELATED"/>
    <property type="match status" value="1"/>
</dbReference>
<dbReference type="Pfam" id="PF04909">
    <property type="entry name" value="Amidohydro_2"/>
    <property type="match status" value="1"/>
</dbReference>
<gene>
    <name evidence="2" type="ORF">GIX10_12170</name>
</gene>
<dbReference type="EMBL" id="WLYL01000053">
    <property type="protein sequence ID" value="MTD12153.1"/>
    <property type="molecule type" value="Genomic_DNA"/>
</dbReference>
<keyword evidence="2" id="KW-0378">Hydrolase</keyword>
<protein>
    <submittedName>
        <fullName evidence="2">Amidohydrolase family protein</fullName>
    </submittedName>
</protein>
<dbReference type="SUPFAM" id="SSF51556">
    <property type="entry name" value="Metallo-dependent hydrolases"/>
    <property type="match status" value="1"/>
</dbReference>
<evidence type="ECO:0000313" key="3">
    <source>
        <dbReference type="Proteomes" id="UP000473854"/>
    </source>
</evidence>
<dbReference type="Proteomes" id="UP000473854">
    <property type="component" value="Unassembled WGS sequence"/>
</dbReference>
<proteinExistence type="predicted"/>
<comment type="caution">
    <text evidence="2">The sequence shown here is derived from an EMBL/GenBank/DDBJ whole genome shotgun (WGS) entry which is preliminary data.</text>
</comment>
<dbReference type="Gene3D" id="3.20.20.140">
    <property type="entry name" value="Metal-dependent hydrolases"/>
    <property type="match status" value="1"/>
</dbReference>
<dbReference type="InterPro" id="IPR006680">
    <property type="entry name" value="Amidohydro-rel"/>
</dbReference>
<feature type="domain" description="Amidohydrolase-related" evidence="1">
    <location>
        <begin position="4"/>
        <end position="267"/>
    </location>
</feature>
<dbReference type="PANTHER" id="PTHR35563">
    <property type="entry name" value="BARREL METAL-DEPENDENT HYDROLASE, PUTATIVE (AFU_ORTHOLOGUE AFUA_1G16240)-RELATED"/>
    <property type="match status" value="1"/>
</dbReference>
<evidence type="ECO:0000259" key="1">
    <source>
        <dbReference type="Pfam" id="PF04909"/>
    </source>
</evidence>
<evidence type="ECO:0000313" key="2">
    <source>
        <dbReference type="EMBL" id="MTD12153.1"/>
    </source>
</evidence>
<dbReference type="InterPro" id="IPR032466">
    <property type="entry name" value="Metal_Hydrolase"/>
</dbReference>
<dbReference type="InterPro" id="IPR052358">
    <property type="entry name" value="Aro_Compnd_Degr_Hydrolases"/>
</dbReference>
<sequence length="267" mass="30554">MNSIDTHAHVFSAHDQFIATARYTPNYDAPVQSFISHLDKHNLTHGILIQPSFFGTNNDVMLKAIRQFPERLKGIAVVDTTATLEELSQLKEQGIVGIRLNLFGLPIPSLDTAEWKRFLTNLEILEWQIELHAPPEYLVSLLPLLNQYSLDIVIDHFGRVDSIPDITGSDYQEFLKLLNVDRHWIKISGFYRLGHSSENLEIAKKAYALLKEKGLISKLIWGSDWPHTQFESTISYELAFNALKKIVVDKQEQHMILSSNALKLFKF</sequence>
<organism evidence="2 3">
    <name type="scientific">Acinetobacter faecalis</name>
    <dbReference type="NCBI Taxonomy" id="2665161"/>
    <lineage>
        <taxon>Bacteria</taxon>
        <taxon>Pseudomonadati</taxon>
        <taxon>Pseudomonadota</taxon>
        <taxon>Gammaproteobacteria</taxon>
        <taxon>Moraxellales</taxon>
        <taxon>Moraxellaceae</taxon>
        <taxon>Acinetobacter</taxon>
    </lineage>
</organism>
<reference evidence="2 3" key="1">
    <citation type="submission" date="2019-11" db="EMBL/GenBank/DDBJ databases">
        <authorList>
            <person name="An D."/>
        </authorList>
    </citation>
    <scope>NUCLEOTIDE SEQUENCE [LARGE SCALE GENOMIC DNA]</scope>
    <source>
        <strain evidence="2 3">YIM 103518</strain>
    </source>
</reference>
<dbReference type="GO" id="GO:0016787">
    <property type="term" value="F:hydrolase activity"/>
    <property type="evidence" value="ECO:0007669"/>
    <property type="project" value="UniProtKB-KW"/>
</dbReference>
<dbReference type="RefSeq" id="WP_104489951.1">
    <property type="nucleotide sequence ID" value="NZ_WLYL01000053.1"/>
</dbReference>
<name>A0A6L6GH71_9GAMM</name>